<dbReference type="PANTHER" id="PTHR44196">
    <property type="entry name" value="DEHYDROGENASE/REDUCTASE SDR FAMILY MEMBER 7B"/>
    <property type="match status" value="1"/>
</dbReference>
<dbReference type="PROSITE" id="PS00061">
    <property type="entry name" value="ADH_SHORT"/>
    <property type="match status" value="1"/>
</dbReference>
<evidence type="ECO:0000259" key="4">
    <source>
        <dbReference type="SMART" id="SM00822"/>
    </source>
</evidence>
<comment type="caution">
    <text evidence="5">The sequence shown here is derived from an EMBL/GenBank/DDBJ whole genome shotgun (WGS) entry which is preliminary data.</text>
</comment>
<dbReference type="EMBL" id="NJBN01000012">
    <property type="protein sequence ID" value="TKJ37597.1"/>
    <property type="molecule type" value="Genomic_DNA"/>
</dbReference>
<evidence type="ECO:0000313" key="5">
    <source>
        <dbReference type="EMBL" id="TKJ37597.1"/>
    </source>
</evidence>
<dbReference type="GO" id="GO:0016020">
    <property type="term" value="C:membrane"/>
    <property type="evidence" value="ECO:0007669"/>
    <property type="project" value="TreeGrafter"/>
</dbReference>
<dbReference type="PIRSF" id="PIRSF000126">
    <property type="entry name" value="11-beta-HSD1"/>
    <property type="match status" value="1"/>
</dbReference>
<proteinExistence type="inferred from homology"/>
<gene>
    <name evidence="5" type="ORF">CEE37_13875</name>
</gene>
<protein>
    <recommendedName>
        <fullName evidence="4">Ketoreductase domain-containing protein</fullName>
    </recommendedName>
</protein>
<dbReference type="GO" id="GO:0016491">
    <property type="term" value="F:oxidoreductase activity"/>
    <property type="evidence" value="ECO:0007669"/>
    <property type="project" value="UniProtKB-KW"/>
</dbReference>
<name>A0A532US15_UNCL8</name>
<evidence type="ECO:0000313" key="6">
    <source>
        <dbReference type="Proteomes" id="UP000319619"/>
    </source>
</evidence>
<dbReference type="Proteomes" id="UP000319619">
    <property type="component" value="Unassembled WGS sequence"/>
</dbReference>
<dbReference type="PANTHER" id="PTHR44196:SF1">
    <property type="entry name" value="DEHYDROGENASE_REDUCTASE SDR FAMILY MEMBER 7B"/>
    <property type="match status" value="1"/>
</dbReference>
<dbReference type="InterPro" id="IPR057326">
    <property type="entry name" value="KR_dom"/>
</dbReference>
<dbReference type="PRINTS" id="PR00081">
    <property type="entry name" value="GDHRDH"/>
</dbReference>
<dbReference type="SMART" id="SM00822">
    <property type="entry name" value="PKS_KR"/>
    <property type="match status" value="1"/>
</dbReference>
<dbReference type="SUPFAM" id="SSF51735">
    <property type="entry name" value="NAD(P)-binding Rossmann-fold domains"/>
    <property type="match status" value="1"/>
</dbReference>
<keyword evidence="2" id="KW-0560">Oxidoreductase</keyword>
<dbReference type="InterPro" id="IPR002347">
    <property type="entry name" value="SDR_fam"/>
</dbReference>
<comment type="similarity">
    <text evidence="1 3">Belongs to the short-chain dehydrogenases/reductases (SDR) family.</text>
</comment>
<dbReference type="PRINTS" id="PR00080">
    <property type="entry name" value="SDRFAMILY"/>
</dbReference>
<dbReference type="Pfam" id="PF00106">
    <property type="entry name" value="adh_short"/>
    <property type="match status" value="1"/>
</dbReference>
<accession>A0A532US15</accession>
<evidence type="ECO:0000256" key="1">
    <source>
        <dbReference type="ARBA" id="ARBA00006484"/>
    </source>
</evidence>
<organism evidence="5 6">
    <name type="scientific">candidate division LCP-89 bacterium B3_LCP</name>
    <dbReference type="NCBI Taxonomy" id="2012998"/>
    <lineage>
        <taxon>Bacteria</taxon>
        <taxon>Pseudomonadati</taxon>
        <taxon>Bacteria division LCP-89</taxon>
    </lineage>
</organism>
<feature type="domain" description="Ketoreductase" evidence="4">
    <location>
        <begin position="7"/>
        <end position="191"/>
    </location>
</feature>
<dbReference type="InterPro" id="IPR036291">
    <property type="entry name" value="NAD(P)-bd_dom_sf"/>
</dbReference>
<dbReference type="AlphaFoldDB" id="A0A532US15"/>
<sequence>MYRFSNKTVLVTGASSGIGRQTALDLSSKGARLLLCARRENLLQELADQIKSSGNHAEIIPCDLTIQESRDKLIGKVTSLCGCPDVIINNAGYGNYRSFADESPADIARMMELNYMAAAHIMSAFINPMLQRRSGVIVNVSSGAGKVAIPFMASYCATKFALCALTEAVSYEIRGSGVTIHLINPGPVKTEFFNAGVWEGDHPVKLASAEQVSRTIQDAIHKNRLISYVPPKRGLMVYAYNLLDPLARKIMIRKVKRHKRSTA</sequence>
<evidence type="ECO:0000256" key="3">
    <source>
        <dbReference type="RuleBase" id="RU000363"/>
    </source>
</evidence>
<evidence type="ECO:0000256" key="2">
    <source>
        <dbReference type="ARBA" id="ARBA00023002"/>
    </source>
</evidence>
<dbReference type="Gene3D" id="3.40.50.720">
    <property type="entry name" value="NAD(P)-binding Rossmann-like Domain"/>
    <property type="match status" value="1"/>
</dbReference>
<dbReference type="InterPro" id="IPR020904">
    <property type="entry name" value="Sc_DH/Rdtase_CS"/>
</dbReference>
<reference evidence="5 6" key="1">
    <citation type="submission" date="2017-06" db="EMBL/GenBank/DDBJ databases">
        <title>Novel microbial phyla capable of carbon fixation and sulfur reduction in deep-sea sediments.</title>
        <authorList>
            <person name="Huang J."/>
            <person name="Baker B."/>
            <person name="Wang Y."/>
        </authorList>
    </citation>
    <scope>NUCLEOTIDE SEQUENCE [LARGE SCALE GENOMIC DNA]</scope>
    <source>
        <strain evidence="5">B3_LCP</strain>
    </source>
</reference>